<sequence length="161" mass="18212">MEHRDGPQVIDGWRPHAMEEERRDGIEISASVAIHHPLRPRGCTRGVIYTYRIPLAIGSQHVEVIAPTCNKTLVRLEADWRQRRVVGRAPDETLHQLPRLRLWPTPQPIGLVRTQILISSGHACARLCNAAWECPPSQGPATDAREKESPLPVYNLKVESW</sequence>
<dbReference type="AlphaFoldDB" id="A0A2I0HW75"/>
<comment type="caution">
    <text evidence="1">The sequence shown here is derived from an EMBL/GenBank/DDBJ whole genome shotgun (WGS) entry which is preliminary data.</text>
</comment>
<reference evidence="1 2" key="1">
    <citation type="submission" date="2017-11" db="EMBL/GenBank/DDBJ databases">
        <title>De-novo sequencing of pomegranate (Punica granatum L.) genome.</title>
        <authorList>
            <person name="Akparov Z."/>
            <person name="Amiraslanov A."/>
            <person name="Hajiyeva S."/>
            <person name="Abbasov M."/>
            <person name="Kaur K."/>
            <person name="Hamwieh A."/>
            <person name="Solovyev V."/>
            <person name="Salamov A."/>
            <person name="Braich B."/>
            <person name="Kosarev P."/>
            <person name="Mahmoud A."/>
            <person name="Hajiyev E."/>
            <person name="Babayeva S."/>
            <person name="Izzatullayeva V."/>
            <person name="Mammadov A."/>
            <person name="Mammadov A."/>
            <person name="Sharifova S."/>
            <person name="Ojaghi J."/>
            <person name="Eynullazada K."/>
            <person name="Bayramov B."/>
            <person name="Abdulazimova A."/>
            <person name="Shahmuradov I."/>
        </authorList>
    </citation>
    <scope>NUCLEOTIDE SEQUENCE [LARGE SCALE GENOMIC DNA]</scope>
    <source>
        <strain evidence="2">cv. AG2017</strain>
        <tissue evidence="1">Leaf</tissue>
    </source>
</reference>
<protein>
    <submittedName>
        <fullName evidence="1">Uncharacterized protein</fullName>
    </submittedName>
</protein>
<proteinExistence type="predicted"/>
<dbReference type="Proteomes" id="UP000233551">
    <property type="component" value="Unassembled WGS sequence"/>
</dbReference>
<organism evidence="1 2">
    <name type="scientific">Punica granatum</name>
    <name type="common">Pomegranate</name>
    <dbReference type="NCBI Taxonomy" id="22663"/>
    <lineage>
        <taxon>Eukaryota</taxon>
        <taxon>Viridiplantae</taxon>
        <taxon>Streptophyta</taxon>
        <taxon>Embryophyta</taxon>
        <taxon>Tracheophyta</taxon>
        <taxon>Spermatophyta</taxon>
        <taxon>Magnoliopsida</taxon>
        <taxon>eudicotyledons</taxon>
        <taxon>Gunneridae</taxon>
        <taxon>Pentapetalae</taxon>
        <taxon>rosids</taxon>
        <taxon>malvids</taxon>
        <taxon>Myrtales</taxon>
        <taxon>Lythraceae</taxon>
        <taxon>Punica</taxon>
    </lineage>
</organism>
<dbReference type="EMBL" id="PGOL01005086">
    <property type="protein sequence ID" value="PKI35955.1"/>
    <property type="molecule type" value="Genomic_DNA"/>
</dbReference>
<name>A0A2I0HW75_PUNGR</name>
<evidence type="ECO:0000313" key="2">
    <source>
        <dbReference type="Proteomes" id="UP000233551"/>
    </source>
</evidence>
<evidence type="ECO:0000313" key="1">
    <source>
        <dbReference type="EMBL" id="PKI35955.1"/>
    </source>
</evidence>
<keyword evidence="2" id="KW-1185">Reference proteome</keyword>
<gene>
    <name evidence="1" type="ORF">CRG98_043655</name>
</gene>
<accession>A0A2I0HW75</accession>